<evidence type="ECO:0000313" key="3">
    <source>
        <dbReference type="Proteomes" id="UP000499080"/>
    </source>
</evidence>
<dbReference type="OrthoDB" id="6435317at2759"/>
<dbReference type="PANTHER" id="PTHR47331:SF4">
    <property type="entry name" value="PEPTIDASE S1 DOMAIN-CONTAINING PROTEIN"/>
    <property type="match status" value="1"/>
</dbReference>
<dbReference type="Gene3D" id="3.30.420.10">
    <property type="entry name" value="Ribonuclease H-like superfamily/Ribonuclease H"/>
    <property type="match status" value="1"/>
</dbReference>
<dbReference type="Pfam" id="PF05380">
    <property type="entry name" value="Peptidase_A17"/>
    <property type="match status" value="1"/>
</dbReference>
<dbReference type="EMBL" id="BGPR01025242">
    <property type="protein sequence ID" value="GBN93986.1"/>
    <property type="molecule type" value="Genomic_DNA"/>
</dbReference>
<dbReference type="InterPro" id="IPR008042">
    <property type="entry name" value="Retrotrans_Pao"/>
</dbReference>
<evidence type="ECO:0000313" key="2">
    <source>
        <dbReference type="EMBL" id="GBN93986.1"/>
    </source>
</evidence>
<dbReference type="Proteomes" id="UP000499080">
    <property type="component" value="Unassembled WGS sequence"/>
</dbReference>
<dbReference type="Pfam" id="PF18701">
    <property type="entry name" value="DUF5641"/>
    <property type="match status" value="1"/>
</dbReference>
<evidence type="ECO:0000259" key="1">
    <source>
        <dbReference type="Pfam" id="PF18701"/>
    </source>
</evidence>
<reference evidence="2 3" key="1">
    <citation type="journal article" date="2019" name="Sci. Rep.">
        <title>Orb-weaving spider Araneus ventricosus genome elucidates the spidroin gene catalogue.</title>
        <authorList>
            <person name="Kono N."/>
            <person name="Nakamura H."/>
            <person name="Ohtoshi R."/>
            <person name="Moran D.A.P."/>
            <person name="Shinohara A."/>
            <person name="Yoshida Y."/>
            <person name="Fujiwara M."/>
            <person name="Mori M."/>
            <person name="Tomita M."/>
            <person name="Arakawa K."/>
        </authorList>
    </citation>
    <scope>NUCLEOTIDE SEQUENCE [LARGE SCALE GENOMIC DNA]</scope>
</reference>
<dbReference type="AlphaFoldDB" id="A0A4Y2T3B1"/>
<proteinExistence type="predicted"/>
<organism evidence="2 3">
    <name type="scientific">Araneus ventricosus</name>
    <name type="common">Orbweaver spider</name>
    <name type="synonym">Epeira ventricosa</name>
    <dbReference type="NCBI Taxonomy" id="182803"/>
    <lineage>
        <taxon>Eukaryota</taxon>
        <taxon>Metazoa</taxon>
        <taxon>Ecdysozoa</taxon>
        <taxon>Arthropoda</taxon>
        <taxon>Chelicerata</taxon>
        <taxon>Arachnida</taxon>
        <taxon>Araneae</taxon>
        <taxon>Araneomorphae</taxon>
        <taxon>Entelegynae</taxon>
        <taxon>Araneoidea</taxon>
        <taxon>Araneidae</taxon>
        <taxon>Araneus</taxon>
    </lineage>
</organism>
<feature type="domain" description="DUF5641" evidence="1">
    <location>
        <begin position="604"/>
        <end position="696"/>
    </location>
</feature>
<keyword evidence="3" id="KW-1185">Reference proteome</keyword>
<gene>
    <name evidence="2" type="ORF">AVEN_198925_1</name>
</gene>
<dbReference type="PANTHER" id="PTHR47331">
    <property type="entry name" value="PHD-TYPE DOMAIN-CONTAINING PROTEIN"/>
    <property type="match status" value="1"/>
</dbReference>
<dbReference type="InterPro" id="IPR043502">
    <property type="entry name" value="DNA/RNA_pol_sf"/>
</dbReference>
<dbReference type="GO" id="GO:0003676">
    <property type="term" value="F:nucleic acid binding"/>
    <property type="evidence" value="ECO:0007669"/>
    <property type="project" value="InterPro"/>
</dbReference>
<comment type="caution">
    <text evidence="2">The sequence shown here is derived from an EMBL/GenBank/DDBJ whole genome shotgun (WGS) entry which is preliminary data.</text>
</comment>
<name>A0A4Y2T3B1_ARAVE</name>
<protein>
    <recommendedName>
        <fullName evidence="1">DUF5641 domain-containing protein</fullName>
    </recommendedName>
</protein>
<dbReference type="InterPro" id="IPR036397">
    <property type="entry name" value="RNaseH_sf"/>
</dbReference>
<sequence>MYFVEGCRGLRVFKLLTVTYGTKCAPYLATRVLQQLLSDEQDNYPLAAAAGKGFYVDDILSGKEDLSSALELQDQLINLLKSAGMELHKWSSNNPLLLEKVPTSEREYDFENPNSETLKTLGLQFNPEKDTFCFTIQQFVSSTTKRKMLSEISRLFDPLGLLGPIVVTEKIFLQKLWILKLDWDEEVPLHLKRTRGTFRDELIELKHLNIERHVLCSKALKVELIGFVDASKDSYGCSVYIRSSSTSGEIKVSLLCSKSRVTPIKEESIPCLELCVVELLPKLIVKVLSSLDLEIHGVHLYSDSTVVLSWIATPPHALKVFVANRVTKIQNYTKDFKWHYVKTAENPADSISRGVFPSKIQHLDIWWNGPSFLSSSSWPNLDVDLGVSNDEYLLEVKGTAKTSELNQDSSINLSFCNIPSFIECLLEISNNYSKIVRVLAFIFRFINNCKFPAQKRAGFLRQVELKEAESFLIKHIQMLEFKEDIKHLKTNSCVNNSSYLASEEIEWNFLPPRAPNFGGLWEAGVKSFKYYLKRVVGNLKLTFEEFNCIVIQIEGMLNSRPLFPLSSEIDEIEVLTPANFLIGRPLYALIEPDLTNMNENRLKSWHKITRIFQFIWKKWSNDYLNNLKERNKWRFCKNNVKIGDMVLVKEDNLPPLKWAIGKIEAVFPGVDNKIRVAEIKTAFGHYKRPISKLCLLPMNE</sequence>
<dbReference type="SUPFAM" id="SSF56672">
    <property type="entry name" value="DNA/RNA polymerases"/>
    <property type="match status" value="1"/>
</dbReference>
<dbReference type="GO" id="GO:0071897">
    <property type="term" value="P:DNA biosynthetic process"/>
    <property type="evidence" value="ECO:0007669"/>
    <property type="project" value="UniProtKB-ARBA"/>
</dbReference>
<accession>A0A4Y2T3B1</accession>
<dbReference type="InterPro" id="IPR040676">
    <property type="entry name" value="DUF5641"/>
</dbReference>